<dbReference type="OrthoDB" id="1700726at2759"/>
<sequence length="698" mass="76628">MSPSLKSIHPQPRIYHKPPFSVESPGYEAVAGETIPRRHPLCKDKLHETPAPGIETVFDVVKLSSEKFGNAKALGTRKLIKTHQETKKVKKIVDGQEQEIDKKWTYFELSGYEYLSFHDYEKLILQIGAGYRKLGLTKEDRVHIFAATSAHWLATAHGAVSQSMPIVTAYDTLGEEGLKHSLVATQAKAIFLDPHLLPTLIKPLKDATDIKYVIWNSQNEVKQENVDALKKAHDRLTILSFEGLRKLGESNPVDPVPPTAEDLCCIMYTSGSTGPPKGVPLRHKAVIGAIAGVSVIVQPYLGPGDSLLTYLPLAHILEFVFENACLYWGGTMGYGNPKTLSDTSVKNCKGDIREFKPTVLVGVPAVWESVKKGIIAKVNSGSPIVKNMFWGALWAKKNLLSYGLPGVGVLDSVVFKKVKEATGGRLRVCLNGGGPIAKDTQNFISMAITPMISGYGLTETTAMGALMDPMEWTDETLGDIPGSIEVKLVDFPDAGYHATNKPNPQGEIWIRGITVMEGYYNDEEQTKEALTSDGWFKTGDIGEWDKNGHLKIIDRKKNLVKTLNGEYIALEKLESVYRAATVVGNICVYADQQRTKPVAIIVPAEPALKKLANRIGVEGNGIEDLVHNKKVQDAVLLELQQTGRAGGLNGIEIIEGAVLADEEWTPQNNMVTSAQKLNRKLILQTYQKEIDAAYAKNN</sequence>
<comment type="caution">
    <text evidence="7">The sequence shown here is derived from an EMBL/GenBank/DDBJ whole genome shotgun (WGS) entry which is preliminary data.</text>
</comment>
<dbReference type="Proteomes" id="UP000242519">
    <property type="component" value="Unassembled WGS sequence"/>
</dbReference>
<feature type="domain" description="AMP-dependent synthetase/ligase" evidence="6">
    <location>
        <begin position="107"/>
        <end position="520"/>
    </location>
</feature>
<evidence type="ECO:0000256" key="2">
    <source>
        <dbReference type="ARBA" id="ARBA00022598"/>
    </source>
</evidence>
<keyword evidence="8" id="KW-1185">Reference proteome</keyword>
<dbReference type="GO" id="GO:0005524">
    <property type="term" value="F:ATP binding"/>
    <property type="evidence" value="ECO:0007669"/>
    <property type="project" value="UniProtKB-KW"/>
</dbReference>
<comment type="similarity">
    <text evidence="1">Belongs to the ATP-dependent AMP-binding enzyme family.</text>
</comment>
<dbReference type="InParanoid" id="A0A218Z8F9"/>
<dbReference type="InterPro" id="IPR000873">
    <property type="entry name" value="AMP-dep_synth/lig_dom"/>
</dbReference>
<keyword evidence="3" id="KW-0547">Nucleotide-binding</keyword>
<accession>A0A218Z8F9</accession>
<dbReference type="AlphaFoldDB" id="A0A218Z8F9"/>
<dbReference type="GO" id="GO:0004467">
    <property type="term" value="F:long-chain fatty acid-CoA ligase activity"/>
    <property type="evidence" value="ECO:0007669"/>
    <property type="project" value="UniProtKB-EC"/>
</dbReference>
<dbReference type="FunCoup" id="A0A218Z8F9">
    <property type="interactions" value="759"/>
</dbReference>
<organism evidence="7 8">
    <name type="scientific">Diplocarpon coronariae</name>
    <dbReference type="NCBI Taxonomy" id="2795749"/>
    <lineage>
        <taxon>Eukaryota</taxon>
        <taxon>Fungi</taxon>
        <taxon>Dikarya</taxon>
        <taxon>Ascomycota</taxon>
        <taxon>Pezizomycotina</taxon>
        <taxon>Leotiomycetes</taxon>
        <taxon>Helotiales</taxon>
        <taxon>Drepanopezizaceae</taxon>
        <taxon>Diplocarpon</taxon>
    </lineage>
</organism>
<dbReference type="InterPro" id="IPR042099">
    <property type="entry name" value="ANL_N_sf"/>
</dbReference>
<dbReference type="Pfam" id="PF00501">
    <property type="entry name" value="AMP-binding"/>
    <property type="match status" value="1"/>
</dbReference>
<protein>
    <recommendedName>
        <fullName evidence="6">AMP-dependent synthetase/ligase domain-containing protein</fullName>
    </recommendedName>
</protein>
<dbReference type="GO" id="GO:0005811">
    <property type="term" value="C:lipid droplet"/>
    <property type="evidence" value="ECO:0007669"/>
    <property type="project" value="TreeGrafter"/>
</dbReference>
<dbReference type="InterPro" id="IPR020845">
    <property type="entry name" value="AMP-binding_CS"/>
</dbReference>
<keyword evidence="4" id="KW-0067">ATP-binding</keyword>
<dbReference type="Gene3D" id="3.40.50.12780">
    <property type="entry name" value="N-terminal domain of ligase-like"/>
    <property type="match status" value="1"/>
</dbReference>
<comment type="catalytic activity">
    <reaction evidence="5">
        <text>a long-chain fatty acid + ATP + CoA = a long-chain fatty acyl-CoA + AMP + diphosphate</text>
        <dbReference type="Rhea" id="RHEA:15421"/>
        <dbReference type="ChEBI" id="CHEBI:30616"/>
        <dbReference type="ChEBI" id="CHEBI:33019"/>
        <dbReference type="ChEBI" id="CHEBI:57287"/>
        <dbReference type="ChEBI" id="CHEBI:57560"/>
        <dbReference type="ChEBI" id="CHEBI:83139"/>
        <dbReference type="ChEBI" id="CHEBI:456215"/>
        <dbReference type="EC" id="6.2.1.3"/>
    </reaction>
</comment>
<proteinExistence type="inferred from homology"/>
<dbReference type="EMBL" id="MZNU01000176">
    <property type="protein sequence ID" value="OWP03456.1"/>
    <property type="molecule type" value="Genomic_DNA"/>
</dbReference>
<dbReference type="GO" id="GO:0005886">
    <property type="term" value="C:plasma membrane"/>
    <property type="evidence" value="ECO:0007669"/>
    <property type="project" value="TreeGrafter"/>
</dbReference>
<evidence type="ECO:0000313" key="7">
    <source>
        <dbReference type="EMBL" id="OWP03456.1"/>
    </source>
</evidence>
<gene>
    <name evidence="7" type="ORF">B2J93_7474</name>
</gene>
<evidence type="ECO:0000256" key="4">
    <source>
        <dbReference type="ARBA" id="ARBA00022840"/>
    </source>
</evidence>
<evidence type="ECO:0000256" key="1">
    <source>
        <dbReference type="ARBA" id="ARBA00006432"/>
    </source>
</evidence>
<dbReference type="GO" id="GO:0005783">
    <property type="term" value="C:endoplasmic reticulum"/>
    <property type="evidence" value="ECO:0007669"/>
    <property type="project" value="TreeGrafter"/>
</dbReference>
<dbReference type="PROSITE" id="PS00455">
    <property type="entry name" value="AMP_BINDING"/>
    <property type="match status" value="1"/>
</dbReference>
<evidence type="ECO:0000256" key="3">
    <source>
        <dbReference type="ARBA" id="ARBA00022741"/>
    </source>
</evidence>
<reference evidence="7 8" key="1">
    <citation type="submission" date="2017-04" db="EMBL/GenBank/DDBJ databases">
        <title>Draft genome sequence of Marssonina coronaria NL1: causal agent of apple blotch.</title>
        <authorList>
            <person name="Cheng Q."/>
        </authorList>
    </citation>
    <scope>NUCLEOTIDE SEQUENCE [LARGE SCALE GENOMIC DNA]</scope>
    <source>
        <strain evidence="7 8">NL1</strain>
    </source>
</reference>
<dbReference type="GO" id="GO:0035336">
    <property type="term" value="P:long-chain fatty-acyl-CoA metabolic process"/>
    <property type="evidence" value="ECO:0007669"/>
    <property type="project" value="TreeGrafter"/>
</dbReference>
<name>A0A218Z8F9_9HELO</name>
<dbReference type="PANTHER" id="PTHR43272">
    <property type="entry name" value="LONG-CHAIN-FATTY-ACID--COA LIGASE"/>
    <property type="match status" value="1"/>
</dbReference>
<evidence type="ECO:0000256" key="5">
    <source>
        <dbReference type="ARBA" id="ARBA00036813"/>
    </source>
</evidence>
<dbReference type="PANTHER" id="PTHR43272:SF83">
    <property type="entry name" value="ACYL-COA SYNTHETASE LONG-CHAIN, ISOFORM J"/>
    <property type="match status" value="1"/>
</dbReference>
<dbReference type="STRING" id="503106.A0A218Z8F9"/>
<evidence type="ECO:0000259" key="6">
    <source>
        <dbReference type="Pfam" id="PF00501"/>
    </source>
</evidence>
<keyword evidence="2" id="KW-0436">Ligase</keyword>
<evidence type="ECO:0000313" key="8">
    <source>
        <dbReference type="Proteomes" id="UP000242519"/>
    </source>
</evidence>
<dbReference type="SUPFAM" id="SSF56801">
    <property type="entry name" value="Acetyl-CoA synthetase-like"/>
    <property type="match status" value="1"/>
</dbReference>